<dbReference type="InterPro" id="IPR004099">
    <property type="entry name" value="Pyr_nucl-diS_OxRdtase_dimer"/>
</dbReference>
<dbReference type="GO" id="GO:0050660">
    <property type="term" value="F:flavin adenine dinucleotide binding"/>
    <property type="evidence" value="ECO:0007669"/>
    <property type="project" value="TreeGrafter"/>
</dbReference>
<keyword evidence="14" id="KW-0547">Nucleotide-binding</keyword>
<feature type="domain" description="FAD/NAD(P)-binding" evidence="17">
    <location>
        <begin position="3"/>
        <end position="339"/>
    </location>
</feature>
<evidence type="ECO:0000256" key="5">
    <source>
        <dbReference type="ARBA" id="ARBA00022827"/>
    </source>
</evidence>
<dbReference type="FunFam" id="3.50.50.60:FF:000054">
    <property type="entry name" value="Flavoprotein disulfide reductase"/>
    <property type="match status" value="1"/>
</dbReference>
<keyword evidence="5 14" id="KW-0274">FAD</keyword>
<feature type="binding site" evidence="14">
    <location>
        <position position="134"/>
    </location>
    <ligand>
        <name>FAD</name>
        <dbReference type="ChEBI" id="CHEBI:57692"/>
    </ligand>
</feature>
<feature type="binding site" evidence="14">
    <location>
        <begin position="196"/>
        <end position="203"/>
    </location>
    <ligand>
        <name>NAD(+)</name>
        <dbReference type="ChEBI" id="CHEBI:57540"/>
    </ligand>
</feature>
<organism evidence="18 19">
    <name type="scientific">Candidatus Protofrankia californiensis</name>
    <dbReference type="NCBI Taxonomy" id="1839754"/>
    <lineage>
        <taxon>Bacteria</taxon>
        <taxon>Bacillati</taxon>
        <taxon>Actinomycetota</taxon>
        <taxon>Actinomycetes</taxon>
        <taxon>Frankiales</taxon>
        <taxon>Frankiaceae</taxon>
        <taxon>Protofrankia</taxon>
    </lineage>
</organism>
<evidence type="ECO:0000256" key="3">
    <source>
        <dbReference type="ARBA" id="ARBA00012648"/>
    </source>
</evidence>
<evidence type="ECO:0000256" key="2">
    <source>
        <dbReference type="ARBA" id="ARBA00011881"/>
    </source>
</evidence>
<feature type="binding site" evidence="14">
    <location>
        <position position="324"/>
    </location>
    <ligand>
        <name>FAD</name>
        <dbReference type="ChEBI" id="CHEBI:57692"/>
    </ligand>
</feature>
<evidence type="ECO:0000256" key="7">
    <source>
        <dbReference type="ARBA" id="ARBA00023027"/>
    </source>
</evidence>
<keyword evidence="4" id="KW-0285">Flavoprotein</keyword>
<evidence type="ECO:0000313" key="18">
    <source>
        <dbReference type="EMBL" id="SBW19888.1"/>
    </source>
</evidence>
<dbReference type="Gene3D" id="3.50.50.60">
    <property type="entry name" value="FAD/NAD(P)-binding domain"/>
    <property type="match status" value="2"/>
</dbReference>
<proteinExistence type="inferred from homology"/>
<evidence type="ECO:0000259" key="16">
    <source>
        <dbReference type="Pfam" id="PF02852"/>
    </source>
</evidence>
<evidence type="ECO:0000256" key="15">
    <source>
        <dbReference type="PIRSR" id="PIRSR000350-4"/>
    </source>
</evidence>
<feature type="binding site" evidence="14">
    <location>
        <position position="48"/>
    </location>
    <ligand>
        <name>FAD</name>
        <dbReference type="ChEBI" id="CHEBI:57692"/>
    </ligand>
</feature>
<dbReference type="InterPro" id="IPR001100">
    <property type="entry name" value="Pyr_nuc-diS_OxRdtase"/>
</dbReference>
<evidence type="ECO:0000259" key="17">
    <source>
        <dbReference type="Pfam" id="PF07992"/>
    </source>
</evidence>
<feature type="disulfide bond" description="Redox-active" evidence="15">
    <location>
        <begin position="39"/>
        <end position="44"/>
    </location>
</feature>
<dbReference type="PRINTS" id="PR00368">
    <property type="entry name" value="FADPNR"/>
</dbReference>
<keyword evidence="19" id="KW-1185">Reference proteome</keyword>
<dbReference type="Pfam" id="PF07992">
    <property type="entry name" value="Pyr_redox_2"/>
    <property type="match status" value="1"/>
</dbReference>
<dbReference type="PANTHER" id="PTHR43014:SF1">
    <property type="entry name" value="NAD(P)H DEHYDROGENASE (QUINONE)"/>
    <property type="match status" value="1"/>
</dbReference>
<evidence type="ECO:0000256" key="9">
    <source>
        <dbReference type="ARBA" id="ARBA00048983"/>
    </source>
</evidence>
<evidence type="ECO:0000256" key="8">
    <source>
        <dbReference type="ARBA" id="ARBA00047678"/>
    </source>
</evidence>
<evidence type="ECO:0000256" key="13">
    <source>
        <dbReference type="ARBA" id="ARBA00079404"/>
    </source>
</evidence>
<dbReference type="Proteomes" id="UP000199013">
    <property type="component" value="Unassembled WGS sequence"/>
</dbReference>
<protein>
    <recommendedName>
        <fullName evidence="10">NAD(P)H dehydrogenase (quinone)</fullName>
        <ecNumber evidence="3">1.6.5.2</ecNumber>
    </recommendedName>
    <alternativeName>
        <fullName evidence="13">NAD(P)H quinone reductase</fullName>
    </alternativeName>
    <alternativeName>
        <fullName evidence="11">NAD(P)H: menadione oxidoreductase</fullName>
    </alternativeName>
    <alternativeName>
        <fullName evidence="12">NADH-menadione reductase</fullName>
    </alternativeName>
</protein>
<dbReference type="Gene3D" id="3.30.390.30">
    <property type="match status" value="1"/>
</dbReference>
<dbReference type="PIRSF" id="PIRSF000350">
    <property type="entry name" value="Mercury_reductase_MerA"/>
    <property type="match status" value="1"/>
</dbReference>
<feature type="binding site" evidence="14">
    <location>
        <position position="283"/>
    </location>
    <ligand>
        <name>NAD(+)</name>
        <dbReference type="ChEBI" id="CHEBI:57540"/>
    </ligand>
</feature>
<keyword evidence="6 18" id="KW-0560">Oxidoreductase</keyword>
<reference evidence="19" key="1">
    <citation type="submission" date="2016-02" db="EMBL/GenBank/DDBJ databases">
        <authorList>
            <person name="Wibberg D."/>
        </authorList>
    </citation>
    <scope>NUCLEOTIDE SEQUENCE [LARGE SCALE GENOMIC DNA]</scope>
</reference>
<dbReference type="AlphaFoldDB" id="A0A1C3NVT4"/>
<evidence type="ECO:0000256" key="4">
    <source>
        <dbReference type="ARBA" id="ARBA00022630"/>
    </source>
</evidence>
<sequence length="480" mass="49836">MPRIVILGGGPGGYEAALVGAELGAFVTLIDSDGVGGACVLTDCVPSKTLIATSAAMTDLAAAPSLGVRLRDGECVLPEEGWNAGAVPGPGLPPGVGVDIERVHARVRGLAAAQSRDIETRLEKEAVRVVHARGRLVGPHAVEVDSGEAFFGDIILIATGASPRILPTVVPDGERILTWRHLYDLKKLPEHLIVVGSGVTGAEFASAYQALGANVTLVSSRDRVLPGEDLDAARVLEEVFQRRGVTVLGRARAEAARRVGDGVEVDLADGRTITGSHVLMAVGSVPRTSDIGLAEVGIRRNATGHIEVDRMSRTSVPGVYAAGDCTGVLPLASVAAMQGRIAMWHALGEAVTPLRLGTVSSNIFTEPEIATVGISQKMIESGVVAAQTTILPLARNPRAKMQGITDGFVKLFCRPGSGSVLGGVVVAPRASEMIFPVSLAVANGLTVDQVAHTFTIYPSVSGSLTEAARIAMPRDLFASF</sequence>
<comment type="cofactor">
    <cofactor evidence="14">
        <name>FAD</name>
        <dbReference type="ChEBI" id="CHEBI:57692"/>
    </cofactor>
    <text evidence="14">Binds 1 FAD per subunit.</text>
</comment>
<comment type="similarity">
    <text evidence="1">Belongs to the class-I pyridine nucleotide-disulfide oxidoreductase family.</text>
</comment>
<evidence type="ECO:0000256" key="1">
    <source>
        <dbReference type="ARBA" id="ARBA00007532"/>
    </source>
</evidence>
<dbReference type="PRINTS" id="PR00411">
    <property type="entry name" value="PNDRDTASEI"/>
</dbReference>
<comment type="catalytic activity">
    <reaction evidence="8">
        <text>a quinone + NADH + H(+) = a quinol + NAD(+)</text>
        <dbReference type="Rhea" id="RHEA:46160"/>
        <dbReference type="ChEBI" id="CHEBI:15378"/>
        <dbReference type="ChEBI" id="CHEBI:24646"/>
        <dbReference type="ChEBI" id="CHEBI:57540"/>
        <dbReference type="ChEBI" id="CHEBI:57945"/>
        <dbReference type="ChEBI" id="CHEBI:132124"/>
        <dbReference type="EC" id="1.6.5.2"/>
    </reaction>
</comment>
<dbReference type="EMBL" id="FLUV01000628">
    <property type="protein sequence ID" value="SBW19888.1"/>
    <property type="molecule type" value="Genomic_DNA"/>
</dbReference>
<dbReference type="SUPFAM" id="SSF51905">
    <property type="entry name" value="FAD/NAD(P)-binding domain"/>
    <property type="match status" value="1"/>
</dbReference>
<comment type="catalytic activity">
    <reaction evidence="9">
        <text>a quinone + NADPH + H(+) = a quinol + NADP(+)</text>
        <dbReference type="Rhea" id="RHEA:46164"/>
        <dbReference type="ChEBI" id="CHEBI:15378"/>
        <dbReference type="ChEBI" id="CHEBI:24646"/>
        <dbReference type="ChEBI" id="CHEBI:57783"/>
        <dbReference type="ChEBI" id="CHEBI:58349"/>
        <dbReference type="ChEBI" id="CHEBI:132124"/>
        <dbReference type="EC" id="1.6.5.2"/>
    </reaction>
</comment>
<dbReference type="GO" id="GO:0050136">
    <property type="term" value="F:NADH dehydrogenase (quinone) (non-electrogenic) activity"/>
    <property type="evidence" value="ECO:0007669"/>
    <property type="project" value="RHEA"/>
</dbReference>
<feature type="domain" description="Pyridine nucleotide-disulphide oxidoreductase dimerisation" evidence="16">
    <location>
        <begin position="360"/>
        <end position="468"/>
    </location>
</feature>
<evidence type="ECO:0000256" key="12">
    <source>
        <dbReference type="ARBA" id="ARBA00077506"/>
    </source>
</evidence>
<evidence type="ECO:0000256" key="6">
    <source>
        <dbReference type="ARBA" id="ARBA00023002"/>
    </source>
</evidence>
<comment type="subunit">
    <text evidence="2">Homotetramer.</text>
</comment>
<keyword evidence="7 14" id="KW-0520">NAD</keyword>
<name>A0A1C3NVT4_9ACTN</name>
<dbReference type="InterPro" id="IPR023753">
    <property type="entry name" value="FAD/NAD-binding_dom"/>
</dbReference>
<gene>
    <name evidence="18" type="ORF">FDG2_1528</name>
</gene>
<dbReference type="EC" id="1.6.5.2" evidence="3"/>
<dbReference type="PANTHER" id="PTHR43014">
    <property type="entry name" value="MERCURIC REDUCTASE"/>
    <property type="match status" value="1"/>
</dbReference>
<dbReference type="NCBIfam" id="NF005883">
    <property type="entry name" value="PRK07845.1"/>
    <property type="match status" value="1"/>
</dbReference>
<dbReference type="Pfam" id="PF02852">
    <property type="entry name" value="Pyr_redox_dim"/>
    <property type="match status" value="1"/>
</dbReference>
<dbReference type="InterPro" id="IPR036188">
    <property type="entry name" value="FAD/NAD-bd_sf"/>
</dbReference>
<evidence type="ECO:0000256" key="10">
    <source>
        <dbReference type="ARBA" id="ARBA00072193"/>
    </source>
</evidence>
<evidence type="ECO:0000313" key="19">
    <source>
        <dbReference type="Proteomes" id="UP000199013"/>
    </source>
</evidence>
<dbReference type="SUPFAM" id="SSF55424">
    <property type="entry name" value="FAD/NAD-linked reductases, dimerisation (C-terminal) domain"/>
    <property type="match status" value="1"/>
</dbReference>
<evidence type="ECO:0000256" key="11">
    <source>
        <dbReference type="ARBA" id="ARBA00076614"/>
    </source>
</evidence>
<accession>A0A1C3NVT4</accession>
<dbReference type="InterPro" id="IPR016156">
    <property type="entry name" value="FAD/NAD-linked_Rdtase_dimer_sf"/>
</dbReference>
<dbReference type="GO" id="GO:0008753">
    <property type="term" value="F:NADPH dehydrogenase (quinone) activity"/>
    <property type="evidence" value="ECO:0007669"/>
    <property type="project" value="RHEA"/>
</dbReference>
<evidence type="ECO:0000256" key="14">
    <source>
        <dbReference type="PIRSR" id="PIRSR000350-3"/>
    </source>
</evidence>